<evidence type="ECO:0000313" key="3">
    <source>
        <dbReference type="Proteomes" id="UP000644610"/>
    </source>
</evidence>
<dbReference type="AlphaFoldDB" id="A0A8J3URF9"/>
<feature type="region of interest" description="Disordered" evidence="1">
    <location>
        <begin position="72"/>
        <end position="95"/>
    </location>
</feature>
<evidence type="ECO:0000313" key="2">
    <source>
        <dbReference type="EMBL" id="GII49973.1"/>
    </source>
</evidence>
<organism evidence="2 3">
    <name type="scientific">Planotetraspora silvatica</name>
    <dbReference type="NCBI Taxonomy" id="234614"/>
    <lineage>
        <taxon>Bacteria</taxon>
        <taxon>Bacillati</taxon>
        <taxon>Actinomycetota</taxon>
        <taxon>Actinomycetes</taxon>
        <taxon>Streptosporangiales</taxon>
        <taxon>Streptosporangiaceae</taxon>
        <taxon>Planotetraspora</taxon>
    </lineage>
</organism>
<gene>
    <name evidence="2" type="ORF">Psi02_63970</name>
</gene>
<reference evidence="2" key="1">
    <citation type="submission" date="2021-01" db="EMBL/GenBank/DDBJ databases">
        <title>Whole genome shotgun sequence of Planotetraspora silvatica NBRC 100141.</title>
        <authorList>
            <person name="Komaki H."/>
            <person name="Tamura T."/>
        </authorList>
    </citation>
    <scope>NUCLEOTIDE SEQUENCE</scope>
    <source>
        <strain evidence="2">NBRC 100141</strain>
    </source>
</reference>
<dbReference type="Proteomes" id="UP000644610">
    <property type="component" value="Unassembled WGS sequence"/>
</dbReference>
<name>A0A8J3URF9_9ACTN</name>
<keyword evidence="3" id="KW-1185">Reference proteome</keyword>
<proteinExistence type="predicted"/>
<evidence type="ECO:0000256" key="1">
    <source>
        <dbReference type="SAM" id="MobiDB-lite"/>
    </source>
</evidence>
<feature type="compositionally biased region" description="Basic and acidic residues" evidence="1">
    <location>
        <begin position="81"/>
        <end position="95"/>
    </location>
</feature>
<sequence>MTLQELATRYPDWVIWRGASETGPQGWYATRRAVSLSMEQLTSGMAQTVCGDDAPGLLVELERQTEIALRLAAAPTTGKDGLNDRGEHPGRRGEP</sequence>
<protein>
    <submittedName>
        <fullName evidence="2">Uncharacterized protein</fullName>
    </submittedName>
</protein>
<dbReference type="EMBL" id="BOOQ01000047">
    <property type="protein sequence ID" value="GII49973.1"/>
    <property type="molecule type" value="Genomic_DNA"/>
</dbReference>
<comment type="caution">
    <text evidence="2">The sequence shown here is derived from an EMBL/GenBank/DDBJ whole genome shotgun (WGS) entry which is preliminary data.</text>
</comment>
<accession>A0A8J3URF9</accession>